<dbReference type="Gene3D" id="3.30.420.10">
    <property type="entry name" value="Ribonuclease H-like superfamily/Ribonuclease H"/>
    <property type="match status" value="1"/>
</dbReference>
<dbReference type="InterPro" id="IPR021109">
    <property type="entry name" value="Peptidase_aspartic_dom_sf"/>
</dbReference>
<proteinExistence type="predicted"/>
<dbReference type="InterPro" id="IPR043128">
    <property type="entry name" value="Rev_trsase/Diguanyl_cyclase"/>
</dbReference>
<dbReference type="InterPro" id="IPR001584">
    <property type="entry name" value="Integrase_cat-core"/>
</dbReference>
<dbReference type="InterPro" id="IPR050951">
    <property type="entry name" value="Retrovirus_Pol_polyprotein"/>
</dbReference>
<dbReference type="GO" id="GO:0004519">
    <property type="term" value="F:endonuclease activity"/>
    <property type="evidence" value="ECO:0007669"/>
    <property type="project" value="UniProtKB-KW"/>
</dbReference>
<evidence type="ECO:0000256" key="5">
    <source>
        <dbReference type="ARBA" id="ARBA00022759"/>
    </source>
</evidence>
<keyword evidence="4" id="KW-0540">Nuclease</keyword>
<evidence type="ECO:0000256" key="4">
    <source>
        <dbReference type="ARBA" id="ARBA00022722"/>
    </source>
</evidence>
<dbReference type="InterPro" id="IPR012337">
    <property type="entry name" value="RNaseH-like_sf"/>
</dbReference>
<dbReference type="Gene3D" id="3.10.20.370">
    <property type="match status" value="1"/>
</dbReference>
<feature type="domain" description="Reverse transcriptase" evidence="9">
    <location>
        <begin position="170"/>
        <end position="348"/>
    </location>
</feature>
<dbReference type="InterPro" id="IPR000477">
    <property type="entry name" value="RT_dom"/>
</dbReference>
<feature type="non-terminal residue" evidence="11">
    <location>
        <position position="1"/>
    </location>
</feature>
<feature type="domain" description="Peptidase A2" evidence="8">
    <location>
        <begin position="12"/>
        <end position="93"/>
    </location>
</feature>
<dbReference type="EMBL" id="GEGO01004812">
    <property type="protein sequence ID" value="JAR90592.1"/>
    <property type="molecule type" value="Transcribed_RNA"/>
</dbReference>
<evidence type="ECO:0000256" key="3">
    <source>
        <dbReference type="ARBA" id="ARBA00022695"/>
    </source>
</evidence>
<evidence type="ECO:0000256" key="7">
    <source>
        <dbReference type="ARBA" id="ARBA00022918"/>
    </source>
</evidence>
<dbReference type="FunFam" id="3.30.420.10:FF:000063">
    <property type="entry name" value="Retrovirus-related Pol polyprotein from transposon 297-like Protein"/>
    <property type="match status" value="1"/>
</dbReference>
<dbReference type="Gene3D" id="1.10.340.70">
    <property type="match status" value="1"/>
</dbReference>
<dbReference type="GO" id="GO:0015074">
    <property type="term" value="P:DNA integration"/>
    <property type="evidence" value="ECO:0007669"/>
    <property type="project" value="InterPro"/>
</dbReference>
<sequence>YTTEVRVAGTMVTMQVDTGASVSIVPEEVYKQYWPGLSLSNCRLKLKTYGGVSLKVLGKLIVPVEHNGQTMTLSLVVVRTPQKCDTVLMGRDWLEALRLDWMSVYGVSLDQVAGLVDRFSQVFEPELGLIAGSQVKLVLKDDTTPVFCKHRTVPFALRESVEQELHALVKTGVLVPVQQSEWATPLVVVPKPNNKVRLCGDYKVTLNPNLRTDHYPLPVMEDVFATLHGCKYFTVLDLSTAYQQLQLHPDSQSLVTVNTHMGLFKYTRLPYGITSAPSIFQAVMDEILKGLDRVSCYLDDVLIAGETSEECYRKVESVLTRFKERGIKVKKEKCKFLQTSVAYLGHVIDKHGIRPSEENLRAIKEAPKPQNKQELRAYLGLLNFYGKFVPNMSAELKPLHQLLSESTSWDWTVVEEKVFQETKRWLTHERVLTYYDPEKDLGLVCDASAYGVGAILFHKVGTEERPIAFASRTLCKAEQGYAHIEKEALAVVFGLKKFHKFLFGRKFCIYSDHQPLVGILGHNKPIPAMSAARVQRWALLLAAYNYVWVYRKSSDIGNADALSRLPLPNKDESECVQFFSALDEAPLSAKEIRLETRRDQLLSKVLFYTQNGWPSKVTDDLLAPYYVRRNELSVDQDCVTWGNRVVVPLSLRSSVLTMLHEGHPGMTRMKMLSRCHVWWPRLTQDVEQTVKQCVTCQLSQNAAPKVPLLSWGWPTRRWERVHVDFAYRDHQWFLVLVDAHSKWIEVFVMNSTSSEKTVEKLRSVFAAYGLPEEVVTDNGPQFTSADFELFLSRNGVLHSKSPPYHPASNGSAERCVQTVKKALFKQVLDEQRSGHAKSLQHRVDQFLFSYRNTPTGTTDETPAQLFLSWRPRTRLSLLHPDIEQRMKKKLERTKEYADQHRGPWREFSEGDQVMIKGLRTGDSKWLTGTVSKRVSPATYLVWVGEEERYIHADNLRPRSFQADLRTPN</sequence>
<dbReference type="Gene3D" id="3.10.10.10">
    <property type="entry name" value="HIV Type 1 Reverse Transcriptase, subunit A, domain 1"/>
    <property type="match status" value="1"/>
</dbReference>
<accession>A0A147BJE5</accession>
<dbReference type="InterPro" id="IPR043502">
    <property type="entry name" value="DNA/RNA_pol_sf"/>
</dbReference>
<evidence type="ECO:0000259" key="9">
    <source>
        <dbReference type="PROSITE" id="PS50878"/>
    </source>
</evidence>
<dbReference type="GO" id="GO:0003676">
    <property type="term" value="F:nucleic acid binding"/>
    <property type="evidence" value="ECO:0007669"/>
    <property type="project" value="InterPro"/>
</dbReference>
<dbReference type="InterPro" id="IPR036397">
    <property type="entry name" value="RNaseH_sf"/>
</dbReference>
<name>A0A147BJE5_IXORI</name>
<dbReference type="SUPFAM" id="SSF56672">
    <property type="entry name" value="DNA/RNA polymerases"/>
    <property type="match status" value="1"/>
</dbReference>
<reference evidence="11" key="1">
    <citation type="journal article" date="2018" name="PLoS Negl. Trop. Dis.">
        <title>Sialome diversity of ticks revealed by RNAseq of single tick salivary glands.</title>
        <authorList>
            <person name="Perner J."/>
            <person name="Kropackova S."/>
            <person name="Kopacek P."/>
            <person name="Ribeiro J.M."/>
        </authorList>
    </citation>
    <scope>NUCLEOTIDE SEQUENCE</scope>
    <source>
        <strain evidence="11">Siblings of single egg batch collected in Ceske Budejovice</strain>
        <tissue evidence="11">Salivary glands</tissue>
    </source>
</reference>
<dbReference type="SUPFAM" id="SSF50630">
    <property type="entry name" value="Acid proteases"/>
    <property type="match status" value="1"/>
</dbReference>
<dbReference type="FunFam" id="3.10.20.370:FF:000001">
    <property type="entry name" value="Retrovirus-related Pol polyprotein from transposon 17.6-like protein"/>
    <property type="match status" value="1"/>
</dbReference>
<feature type="domain" description="Integrase catalytic" evidence="10">
    <location>
        <begin position="703"/>
        <end position="870"/>
    </location>
</feature>
<dbReference type="InterPro" id="IPR001995">
    <property type="entry name" value="Peptidase_A2_cat"/>
</dbReference>
<keyword evidence="3" id="KW-0548">Nucleotidyltransferase</keyword>
<dbReference type="Gene3D" id="2.40.70.10">
    <property type="entry name" value="Acid Proteases"/>
    <property type="match status" value="1"/>
</dbReference>
<evidence type="ECO:0000256" key="1">
    <source>
        <dbReference type="ARBA" id="ARBA00012493"/>
    </source>
</evidence>
<evidence type="ECO:0000256" key="2">
    <source>
        <dbReference type="ARBA" id="ARBA00022679"/>
    </source>
</evidence>
<organism evidence="11">
    <name type="scientific">Ixodes ricinus</name>
    <name type="common">Common tick</name>
    <name type="synonym">Acarus ricinus</name>
    <dbReference type="NCBI Taxonomy" id="34613"/>
    <lineage>
        <taxon>Eukaryota</taxon>
        <taxon>Metazoa</taxon>
        <taxon>Ecdysozoa</taxon>
        <taxon>Arthropoda</taxon>
        <taxon>Chelicerata</taxon>
        <taxon>Arachnida</taxon>
        <taxon>Acari</taxon>
        <taxon>Parasitiformes</taxon>
        <taxon>Ixodida</taxon>
        <taxon>Ixodoidea</taxon>
        <taxon>Ixodidae</taxon>
        <taxon>Ixodinae</taxon>
        <taxon>Ixodes</taxon>
    </lineage>
</organism>
<dbReference type="Pfam" id="PF13975">
    <property type="entry name" value="gag-asp_proteas"/>
    <property type="match status" value="1"/>
</dbReference>
<dbReference type="GO" id="GO:0004190">
    <property type="term" value="F:aspartic-type endopeptidase activity"/>
    <property type="evidence" value="ECO:0007669"/>
    <property type="project" value="InterPro"/>
</dbReference>
<dbReference type="PROSITE" id="PS50878">
    <property type="entry name" value="RT_POL"/>
    <property type="match status" value="1"/>
</dbReference>
<dbReference type="CDD" id="cd09274">
    <property type="entry name" value="RNase_HI_RT_Ty3"/>
    <property type="match status" value="1"/>
</dbReference>
<dbReference type="FunFam" id="3.30.70.270:FF:000020">
    <property type="entry name" value="Transposon Tf2-6 polyprotein-like Protein"/>
    <property type="match status" value="1"/>
</dbReference>
<evidence type="ECO:0000259" key="8">
    <source>
        <dbReference type="PROSITE" id="PS50175"/>
    </source>
</evidence>
<dbReference type="FunFam" id="1.10.340.70:FF:000003">
    <property type="entry name" value="Protein CBG25708"/>
    <property type="match status" value="1"/>
</dbReference>
<dbReference type="PROSITE" id="PS50994">
    <property type="entry name" value="INTEGRASE"/>
    <property type="match status" value="1"/>
</dbReference>
<dbReference type="EC" id="2.7.7.49" evidence="1"/>
<dbReference type="Pfam" id="PF00078">
    <property type="entry name" value="RVT_1"/>
    <property type="match status" value="1"/>
</dbReference>
<keyword evidence="7" id="KW-0695">RNA-directed DNA polymerase</keyword>
<protein>
    <recommendedName>
        <fullName evidence="1">RNA-directed DNA polymerase</fullName>
        <ecNumber evidence="1">2.7.7.49</ecNumber>
    </recommendedName>
</protein>
<dbReference type="CDD" id="cd01647">
    <property type="entry name" value="RT_LTR"/>
    <property type="match status" value="1"/>
</dbReference>
<keyword evidence="5" id="KW-0255">Endonuclease</keyword>
<dbReference type="Pfam" id="PF17917">
    <property type="entry name" value="RT_RNaseH"/>
    <property type="match status" value="1"/>
</dbReference>
<dbReference type="AlphaFoldDB" id="A0A147BJE5"/>
<dbReference type="PROSITE" id="PS50175">
    <property type="entry name" value="ASP_PROT_RETROV"/>
    <property type="match status" value="1"/>
</dbReference>
<dbReference type="GO" id="GO:0003964">
    <property type="term" value="F:RNA-directed DNA polymerase activity"/>
    <property type="evidence" value="ECO:0007669"/>
    <property type="project" value="UniProtKB-KW"/>
</dbReference>
<dbReference type="Pfam" id="PF17921">
    <property type="entry name" value="Integrase_H2C2"/>
    <property type="match status" value="1"/>
</dbReference>
<dbReference type="InterPro" id="IPR041373">
    <property type="entry name" value="RT_RNaseH"/>
</dbReference>
<evidence type="ECO:0000313" key="11">
    <source>
        <dbReference type="EMBL" id="JAR90592.1"/>
    </source>
</evidence>
<dbReference type="InterPro" id="IPR041588">
    <property type="entry name" value="Integrase_H2C2"/>
</dbReference>
<dbReference type="Gene3D" id="3.30.70.270">
    <property type="match status" value="2"/>
</dbReference>
<dbReference type="GO" id="GO:0006508">
    <property type="term" value="P:proteolysis"/>
    <property type="evidence" value="ECO:0007669"/>
    <property type="project" value="InterPro"/>
</dbReference>
<evidence type="ECO:0000256" key="6">
    <source>
        <dbReference type="ARBA" id="ARBA00022801"/>
    </source>
</evidence>
<dbReference type="GO" id="GO:0042575">
    <property type="term" value="C:DNA polymerase complex"/>
    <property type="evidence" value="ECO:0007669"/>
    <property type="project" value="UniProtKB-ARBA"/>
</dbReference>
<evidence type="ECO:0000259" key="10">
    <source>
        <dbReference type="PROSITE" id="PS50994"/>
    </source>
</evidence>
<keyword evidence="6" id="KW-0378">Hydrolase</keyword>
<dbReference type="PANTHER" id="PTHR37984:SF5">
    <property type="entry name" value="PROTEIN NYNRIN-LIKE"/>
    <property type="match status" value="1"/>
</dbReference>
<dbReference type="SUPFAM" id="SSF53098">
    <property type="entry name" value="Ribonuclease H-like"/>
    <property type="match status" value="1"/>
</dbReference>
<dbReference type="Pfam" id="PF00665">
    <property type="entry name" value="rve"/>
    <property type="match status" value="1"/>
</dbReference>
<keyword evidence="2" id="KW-0808">Transferase</keyword>
<dbReference type="PANTHER" id="PTHR37984">
    <property type="entry name" value="PROTEIN CBG26694"/>
    <property type="match status" value="1"/>
</dbReference>